<dbReference type="InterPro" id="IPR003439">
    <property type="entry name" value="ABC_transporter-like_ATP-bd"/>
</dbReference>
<dbReference type="CDD" id="cd03216">
    <property type="entry name" value="ABC_Carb_Monos_I"/>
    <property type="match status" value="1"/>
</dbReference>
<evidence type="ECO:0000256" key="10">
    <source>
        <dbReference type="ARBA" id="ARBA00023136"/>
    </source>
</evidence>
<dbReference type="STRING" id="1123029.SAMN02745172_02218"/>
<keyword evidence="5" id="KW-0762">Sugar transport</keyword>
<accession>A0A1M7ZKY4</accession>
<dbReference type="GO" id="GO:0005886">
    <property type="term" value="C:plasma membrane"/>
    <property type="evidence" value="ECO:0007669"/>
    <property type="project" value="UniProtKB-SubCell"/>
</dbReference>
<evidence type="ECO:0000256" key="2">
    <source>
        <dbReference type="ARBA" id="ARBA00005417"/>
    </source>
</evidence>
<evidence type="ECO:0000256" key="9">
    <source>
        <dbReference type="ARBA" id="ARBA00022967"/>
    </source>
</evidence>
<feature type="domain" description="ABC transporter" evidence="12">
    <location>
        <begin position="277"/>
        <end position="519"/>
    </location>
</feature>
<dbReference type="PANTHER" id="PTHR43790:SF9">
    <property type="entry name" value="GALACTOFURANOSE TRANSPORTER ATP-BINDING PROTEIN YTFR"/>
    <property type="match status" value="1"/>
</dbReference>
<keyword evidence="14" id="KW-1185">Reference proteome</keyword>
<keyword evidence="10" id="KW-0472">Membrane</keyword>
<dbReference type="Proteomes" id="UP000186406">
    <property type="component" value="Unassembled WGS sequence"/>
</dbReference>
<evidence type="ECO:0000256" key="4">
    <source>
        <dbReference type="ARBA" id="ARBA00022475"/>
    </source>
</evidence>
<keyword evidence="6" id="KW-0677">Repeat</keyword>
<protein>
    <submittedName>
        <fullName evidence="13">Ribose transport system ATP-binding protein</fullName>
    </submittedName>
</protein>
<dbReference type="InterPro" id="IPR050107">
    <property type="entry name" value="ABC_carbohydrate_import_ATPase"/>
</dbReference>
<dbReference type="GO" id="GO:0005524">
    <property type="term" value="F:ATP binding"/>
    <property type="evidence" value="ECO:0007669"/>
    <property type="project" value="UniProtKB-KW"/>
</dbReference>
<dbReference type="InterPro" id="IPR003593">
    <property type="entry name" value="AAA+_ATPase"/>
</dbReference>
<gene>
    <name evidence="13" type="ORF">SAMN02745172_02218</name>
</gene>
<dbReference type="Gene3D" id="3.40.50.300">
    <property type="entry name" value="P-loop containing nucleotide triphosphate hydrolases"/>
    <property type="match status" value="2"/>
</dbReference>
<sequence length="530" mass="56712">MTIVTDPPYAAEQGRPGRSPGSEAAAPVLQARGISKSFGPVEVLSGIDLSLEAGTVHAVIGENGAGKSTLMKVLSGHLAPTEGTIAMDGKPVPLNGPVDAERHGIVLVHQEILLAPHLTVAQNIFMGRELRRGLVLDDRRMNALAAEAVHNLGADIAPTTVVSRLSIAQRQLVQIARALQVPHRVVIFDEPTASLTPVETEALIAVILDLKAKGVAVLYISHRLPEVAAIADEVTVLRDGKRIATRPADGISPEEMARLMVGRDMANLYPHRPDEDASAPAVLAVRNLTVPGWASDATFELRQGEILGFAGLIGAGRTELMEGLVGLRPTHGEIQVDGKPVHFADARDSMKAGIVYLSEDRKGKGLLLGQRLGVNLTLAALDRFRKGFLIDRSKEESGLTQAIKAFDIRAKRREMLAGQLSGGNQQKLLLAKMMLLEPRIVIIDEPTRGIDIGTKQQIYRFIADLAAGGKAVIVVSSEMQELIGLCHRIVVMRGGRIVGEVSGEAMTEDEIVVYATGVRTQDNPTAEARA</sequence>
<evidence type="ECO:0000256" key="1">
    <source>
        <dbReference type="ARBA" id="ARBA00004202"/>
    </source>
</evidence>
<dbReference type="InterPro" id="IPR017871">
    <property type="entry name" value="ABC_transporter-like_CS"/>
</dbReference>
<dbReference type="AlphaFoldDB" id="A0A1M7ZKY4"/>
<evidence type="ECO:0000313" key="14">
    <source>
        <dbReference type="Proteomes" id="UP000186406"/>
    </source>
</evidence>
<evidence type="ECO:0000259" key="12">
    <source>
        <dbReference type="PROSITE" id="PS50893"/>
    </source>
</evidence>
<dbReference type="PANTHER" id="PTHR43790">
    <property type="entry name" value="CARBOHYDRATE TRANSPORT ATP-BINDING PROTEIN MG119-RELATED"/>
    <property type="match status" value="1"/>
</dbReference>
<keyword evidence="3" id="KW-0813">Transport</keyword>
<dbReference type="EMBL" id="FRXO01000004">
    <property type="protein sequence ID" value="SHO65573.1"/>
    <property type="molecule type" value="Genomic_DNA"/>
</dbReference>
<dbReference type="GO" id="GO:0016887">
    <property type="term" value="F:ATP hydrolysis activity"/>
    <property type="evidence" value="ECO:0007669"/>
    <property type="project" value="InterPro"/>
</dbReference>
<keyword evidence="9" id="KW-1278">Translocase</keyword>
<dbReference type="FunFam" id="3.40.50.300:FF:000127">
    <property type="entry name" value="Ribose import ATP-binding protein RbsA"/>
    <property type="match status" value="1"/>
</dbReference>
<dbReference type="InterPro" id="IPR027417">
    <property type="entry name" value="P-loop_NTPase"/>
</dbReference>
<reference evidence="13 14" key="1">
    <citation type="submission" date="2016-12" db="EMBL/GenBank/DDBJ databases">
        <authorList>
            <person name="Song W.-J."/>
            <person name="Kurnit D.M."/>
        </authorList>
    </citation>
    <scope>NUCLEOTIDE SEQUENCE [LARGE SCALE GENOMIC DNA]</scope>
    <source>
        <strain evidence="13 14">DSM 19599</strain>
    </source>
</reference>
<keyword evidence="8 13" id="KW-0067">ATP-binding</keyword>
<comment type="subcellular location">
    <subcellularLocation>
        <location evidence="1">Cell membrane</location>
        <topology evidence="1">Peripheral membrane protein</topology>
    </subcellularLocation>
</comment>
<evidence type="ECO:0000256" key="3">
    <source>
        <dbReference type="ARBA" id="ARBA00022448"/>
    </source>
</evidence>
<name>A0A1M7ZKY4_9HYPH</name>
<dbReference type="PROSITE" id="PS00211">
    <property type="entry name" value="ABC_TRANSPORTER_1"/>
    <property type="match status" value="1"/>
</dbReference>
<proteinExistence type="inferred from homology"/>
<organism evidence="13 14">
    <name type="scientific">Pseudoxanthobacter soli DSM 19599</name>
    <dbReference type="NCBI Taxonomy" id="1123029"/>
    <lineage>
        <taxon>Bacteria</taxon>
        <taxon>Pseudomonadati</taxon>
        <taxon>Pseudomonadota</taxon>
        <taxon>Alphaproteobacteria</taxon>
        <taxon>Hyphomicrobiales</taxon>
        <taxon>Segnochrobactraceae</taxon>
        <taxon>Pseudoxanthobacter</taxon>
    </lineage>
</organism>
<dbReference type="CDD" id="cd03215">
    <property type="entry name" value="ABC_Carb_Monos_II"/>
    <property type="match status" value="1"/>
</dbReference>
<comment type="similarity">
    <text evidence="2">Belongs to the ABC transporter superfamily.</text>
</comment>
<dbReference type="SUPFAM" id="SSF52540">
    <property type="entry name" value="P-loop containing nucleoside triphosphate hydrolases"/>
    <property type="match status" value="2"/>
</dbReference>
<dbReference type="Pfam" id="PF00005">
    <property type="entry name" value="ABC_tran"/>
    <property type="match status" value="2"/>
</dbReference>
<feature type="domain" description="ABC transporter" evidence="12">
    <location>
        <begin position="29"/>
        <end position="264"/>
    </location>
</feature>
<feature type="region of interest" description="Disordered" evidence="11">
    <location>
        <begin position="1"/>
        <end position="25"/>
    </location>
</feature>
<keyword evidence="4" id="KW-1003">Cell membrane</keyword>
<evidence type="ECO:0000256" key="11">
    <source>
        <dbReference type="SAM" id="MobiDB-lite"/>
    </source>
</evidence>
<evidence type="ECO:0000256" key="6">
    <source>
        <dbReference type="ARBA" id="ARBA00022737"/>
    </source>
</evidence>
<keyword evidence="7" id="KW-0547">Nucleotide-binding</keyword>
<evidence type="ECO:0000256" key="7">
    <source>
        <dbReference type="ARBA" id="ARBA00022741"/>
    </source>
</evidence>
<evidence type="ECO:0000256" key="5">
    <source>
        <dbReference type="ARBA" id="ARBA00022597"/>
    </source>
</evidence>
<dbReference type="SMART" id="SM00382">
    <property type="entry name" value="AAA"/>
    <property type="match status" value="2"/>
</dbReference>
<dbReference type="PROSITE" id="PS50893">
    <property type="entry name" value="ABC_TRANSPORTER_2"/>
    <property type="match status" value="2"/>
</dbReference>
<evidence type="ECO:0000256" key="8">
    <source>
        <dbReference type="ARBA" id="ARBA00022840"/>
    </source>
</evidence>
<evidence type="ECO:0000313" key="13">
    <source>
        <dbReference type="EMBL" id="SHO65573.1"/>
    </source>
</evidence>